<evidence type="ECO:0000313" key="14">
    <source>
        <dbReference type="EMBL" id="KAF7987412.1"/>
    </source>
</evidence>
<dbReference type="Proteomes" id="UP000639338">
    <property type="component" value="Unassembled WGS sequence"/>
</dbReference>
<keyword evidence="2" id="KW-0479">Metal-binding</keyword>
<dbReference type="PROSITE" id="PS01047">
    <property type="entry name" value="HMA_1"/>
    <property type="match status" value="1"/>
</dbReference>
<feature type="region of interest" description="Disordered" evidence="12">
    <location>
        <begin position="82"/>
        <end position="119"/>
    </location>
</feature>
<dbReference type="EMBL" id="JACMRX010000006">
    <property type="protein sequence ID" value="KAF7987412.1"/>
    <property type="molecule type" value="Genomic_DNA"/>
</dbReference>
<evidence type="ECO:0000256" key="2">
    <source>
        <dbReference type="ARBA" id="ARBA00022723"/>
    </source>
</evidence>
<evidence type="ECO:0000256" key="9">
    <source>
        <dbReference type="ARBA" id="ARBA00040962"/>
    </source>
</evidence>
<comment type="similarity">
    <text evidence="8">Belongs to the ATX1 family.</text>
</comment>
<dbReference type="PANTHER" id="PTHR46365:SF1">
    <property type="entry name" value="COPPER TRANSPORT PROTEIN ATOX1"/>
    <property type="match status" value="1"/>
</dbReference>
<dbReference type="InterPro" id="IPR036163">
    <property type="entry name" value="HMA_dom_sf"/>
</dbReference>
<dbReference type="AlphaFoldDB" id="A0A834XKI9"/>
<evidence type="ECO:0000256" key="7">
    <source>
        <dbReference type="ARBA" id="ARBA00037651"/>
    </source>
</evidence>
<comment type="caution">
    <text evidence="14">The sequence shown here is derived from an EMBL/GenBank/DDBJ whole genome shotgun (WGS) entry which is preliminary data.</text>
</comment>
<evidence type="ECO:0000256" key="6">
    <source>
        <dbReference type="ARBA" id="ARBA00023186"/>
    </source>
</evidence>
<evidence type="ECO:0000256" key="8">
    <source>
        <dbReference type="ARBA" id="ARBA00038171"/>
    </source>
</evidence>
<accession>A0A834XKI9</accession>
<name>A0A834XKI9_APHGI</name>
<comment type="subunit">
    <text evidence="11">Homodimer. Interacts with ATP7B. Interacts with ATP7A. Interacts (via dimer form) with SLC31A1 (via C-terminal domain); this interaction improves ATOX1 stability and controls intracellular Cu(I) levels.</text>
</comment>
<feature type="domain" description="HMA" evidence="13">
    <location>
        <begin position="129"/>
        <end position="192"/>
    </location>
</feature>
<dbReference type="OrthoDB" id="8882621at2759"/>
<keyword evidence="4" id="KW-0186">Copper</keyword>
<evidence type="ECO:0000256" key="12">
    <source>
        <dbReference type="SAM" id="MobiDB-lite"/>
    </source>
</evidence>
<comment type="function">
    <text evidence="7">Binds and deliver cytosolic copper to the copper ATPase proteins. May be important in cellular antioxidant defense.</text>
</comment>
<dbReference type="InterPro" id="IPR006121">
    <property type="entry name" value="HMA_dom"/>
</dbReference>
<evidence type="ECO:0000256" key="4">
    <source>
        <dbReference type="ARBA" id="ARBA00023008"/>
    </source>
</evidence>
<dbReference type="GO" id="GO:0016531">
    <property type="term" value="F:copper chaperone activity"/>
    <property type="evidence" value="ECO:0007669"/>
    <property type="project" value="TreeGrafter"/>
</dbReference>
<evidence type="ECO:0000256" key="11">
    <source>
        <dbReference type="ARBA" id="ARBA00046351"/>
    </source>
</evidence>
<reference evidence="14 15" key="1">
    <citation type="submission" date="2020-08" db="EMBL/GenBank/DDBJ databases">
        <title>Aphidius gifuensis genome sequencing and assembly.</title>
        <authorList>
            <person name="Du Z."/>
        </authorList>
    </citation>
    <scope>NUCLEOTIDE SEQUENCE [LARGE SCALE GENOMIC DNA]</scope>
    <source>
        <strain evidence="14">YNYX2018</strain>
        <tissue evidence="14">Adults</tissue>
    </source>
</reference>
<dbReference type="GO" id="GO:0046872">
    <property type="term" value="F:metal ion binding"/>
    <property type="evidence" value="ECO:0007669"/>
    <property type="project" value="UniProtKB-KW"/>
</dbReference>
<keyword evidence="5" id="KW-0406">Ion transport</keyword>
<dbReference type="Gene3D" id="3.30.70.100">
    <property type="match status" value="1"/>
</dbReference>
<evidence type="ECO:0000256" key="5">
    <source>
        <dbReference type="ARBA" id="ARBA00023065"/>
    </source>
</evidence>
<evidence type="ECO:0000256" key="10">
    <source>
        <dbReference type="ARBA" id="ARBA00043201"/>
    </source>
</evidence>
<sequence length="198" mass="22304">MIDRNDSNKSSVIDGIQSVKTTSQNDNIEFRKKVFKNNNEQDAKKNVYRSKSYIVLSNNSKYRDDKIEDVVDDGVVMRSTSFTNLNQDNSNNFNDNNHDDDDRNNSEIKNEKETTSQCQNEISKELQSVQVYEFNVEMTCGGCSGAVERVLGKKDGVEDIKIDLPAKKVFVTSTLPSSEILECIKKTGKTTTFIGTTC</sequence>
<protein>
    <recommendedName>
        <fullName evidence="9">Copper transport protein ATOX1</fullName>
    </recommendedName>
    <alternativeName>
        <fullName evidence="10">Metal transport protein ATX1</fullName>
    </alternativeName>
</protein>
<gene>
    <name evidence="14" type="ORF">HCN44_003174</name>
</gene>
<dbReference type="GO" id="GO:0006825">
    <property type="term" value="P:copper ion transport"/>
    <property type="evidence" value="ECO:0007669"/>
    <property type="project" value="UniProtKB-KW"/>
</dbReference>
<keyword evidence="6" id="KW-0143">Chaperone</keyword>
<feature type="compositionally biased region" description="Basic and acidic residues" evidence="12">
    <location>
        <begin position="96"/>
        <end position="114"/>
    </location>
</feature>
<keyword evidence="15" id="KW-1185">Reference proteome</keyword>
<dbReference type="InterPro" id="IPR051881">
    <property type="entry name" value="Copper_transport_ATOX1-like"/>
</dbReference>
<dbReference type="InterPro" id="IPR017969">
    <property type="entry name" value="Heavy-metal-associated_CS"/>
</dbReference>
<evidence type="ECO:0000256" key="1">
    <source>
        <dbReference type="ARBA" id="ARBA00022448"/>
    </source>
</evidence>
<dbReference type="Pfam" id="PF00403">
    <property type="entry name" value="HMA"/>
    <property type="match status" value="1"/>
</dbReference>
<proteinExistence type="inferred from homology"/>
<dbReference type="PROSITE" id="PS50846">
    <property type="entry name" value="HMA_2"/>
    <property type="match status" value="1"/>
</dbReference>
<dbReference type="SUPFAM" id="SSF55008">
    <property type="entry name" value="HMA, heavy metal-associated domain"/>
    <property type="match status" value="1"/>
</dbReference>
<evidence type="ECO:0000256" key="3">
    <source>
        <dbReference type="ARBA" id="ARBA00022796"/>
    </source>
</evidence>
<organism evidence="14 15">
    <name type="scientific">Aphidius gifuensis</name>
    <name type="common">Parasitoid wasp</name>
    <dbReference type="NCBI Taxonomy" id="684658"/>
    <lineage>
        <taxon>Eukaryota</taxon>
        <taxon>Metazoa</taxon>
        <taxon>Ecdysozoa</taxon>
        <taxon>Arthropoda</taxon>
        <taxon>Hexapoda</taxon>
        <taxon>Insecta</taxon>
        <taxon>Pterygota</taxon>
        <taxon>Neoptera</taxon>
        <taxon>Endopterygota</taxon>
        <taxon>Hymenoptera</taxon>
        <taxon>Apocrita</taxon>
        <taxon>Ichneumonoidea</taxon>
        <taxon>Braconidae</taxon>
        <taxon>Aphidiinae</taxon>
        <taxon>Aphidius</taxon>
    </lineage>
</organism>
<keyword evidence="1" id="KW-0813">Transport</keyword>
<keyword evidence="3" id="KW-0187">Copper transport</keyword>
<dbReference type="PANTHER" id="PTHR46365">
    <property type="entry name" value="COPPER TRANSPORT PROTEIN ATOX1"/>
    <property type="match status" value="1"/>
</dbReference>
<feature type="compositionally biased region" description="Low complexity" evidence="12">
    <location>
        <begin position="84"/>
        <end position="95"/>
    </location>
</feature>
<evidence type="ECO:0000259" key="13">
    <source>
        <dbReference type="PROSITE" id="PS50846"/>
    </source>
</evidence>
<dbReference type="FunFam" id="3.30.70.100:FF:000008">
    <property type="entry name" value="Copper transport protein ATOX1"/>
    <property type="match status" value="1"/>
</dbReference>
<dbReference type="GO" id="GO:0005829">
    <property type="term" value="C:cytosol"/>
    <property type="evidence" value="ECO:0007669"/>
    <property type="project" value="TreeGrafter"/>
</dbReference>
<evidence type="ECO:0000313" key="15">
    <source>
        <dbReference type="Proteomes" id="UP000639338"/>
    </source>
</evidence>
<dbReference type="CDD" id="cd00371">
    <property type="entry name" value="HMA"/>
    <property type="match status" value="1"/>
</dbReference>